<dbReference type="GO" id="GO:0006338">
    <property type="term" value="P:chromatin remodeling"/>
    <property type="evidence" value="ECO:0007669"/>
    <property type="project" value="TreeGrafter"/>
</dbReference>
<dbReference type="SUPFAM" id="SSF51905">
    <property type="entry name" value="FAD/NAD(P)-binding domain"/>
    <property type="match status" value="1"/>
</dbReference>
<dbReference type="EMBL" id="CAJNRG010003081">
    <property type="protein sequence ID" value="CAF2053176.1"/>
    <property type="molecule type" value="Genomic_DNA"/>
</dbReference>
<comment type="caution">
    <text evidence="4">The sequence shown here is derived from an EMBL/GenBank/DDBJ whole genome shotgun (WGS) entry which is preliminary data.</text>
</comment>
<dbReference type="GO" id="GO:0016491">
    <property type="term" value="F:oxidoreductase activity"/>
    <property type="evidence" value="ECO:0007669"/>
    <property type="project" value="UniProtKB-KW"/>
</dbReference>
<reference evidence="4" key="1">
    <citation type="submission" date="2021-02" db="EMBL/GenBank/DDBJ databases">
        <authorList>
            <person name="Nowell W R."/>
        </authorList>
    </citation>
    <scope>NUCLEOTIDE SEQUENCE</scope>
</reference>
<evidence type="ECO:0000313" key="7">
    <source>
        <dbReference type="EMBL" id="CAF4431971.1"/>
    </source>
</evidence>
<dbReference type="Proteomes" id="UP000663887">
    <property type="component" value="Unassembled WGS sequence"/>
</dbReference>
<evidence type="ECO:0000313" key="6">
    <source>
        <dbReference type="EMBL" id="CAF4215108.1"/>
    </source>
</evidence>
<dbReference type="InterPro" id="IPR036188">
    <property type="entry name" value="FAD/NAD-bd_sf"/>
</dbReference>
<keyword evidence="2" id="KW-0560">Oxidoreductase</keyword>
<dbReference type="GO" id="GO:0050660">
    <property type="term" value="F:flavin adenine dinucleotide binding"/>
    <property type="evidence" value="ECO:0007669"/>
    <property type="project" value="TreeGrafter"/>
</dbReference>
<dbReference type="Proteomes" id="UP000663842">
    <property type="component" value="Unassembled WGS sequence"/>
</dbReference>
<dbReference type="InterPro" id="IPR002937">
    <property type="entry name" value="Amino_oxidase"/>
</dbReference>
<sequence>MCEIRTRRVDLHQEYSDVQAAQLREPIRLPEDNPPPRVYLSVADRRILDWYMANLEFPNAAPLSCLSLKYWDQRVEVNVKNGEDSKNDMIETYRADAVLATVPLGVLHENIIVFDPQLLPEDKQSVIEQIGF</sequence>
<dbReference type="InterPro" id="IPR050281">
    <property type="entry name" value="Flavin_monoamine_oxidase"/>
</dbReference>
<evidence type="ECO:0000256" key="2">
    <source>
        <dbReference type="ARBA" id="ARBA00023002"/>
    </source>
</evidence>
<evidence type="ECO:0000256" key="1">
    <source>
        <dbReference type="ARBA" id="ARBA00005995"/>
    </source>
</evidence>
<dbReference type="Proteomes" id="UP000663866">
    <property type="component" value="Unassembled WGS sequence"/>
</dbReference>
<evidence type="ECO:0000313" key="8">
    <source>
        <dbReference type="Proteomes" id="UP000663866"/>
    </source>
</evidence>
<dbReference type="PANTHER" id="PTHR10742:SF386">
    <property type="entry name" value="LYSINE-SPECIFIC HISTONE DEMETHYLASE 1A"/>
    <property type="match status" value="1"/>
</dbReference>
<proteinExistence type="inferred from homology"/>
<comment type="similarity">
    <text evidence="1">Belongs to the flavin monoamine oxidase family.</text>
</comment>
<gene>
    <name evidence="7" type="ORF">OVN521_LOCUS36757</name>
    <name evidence="6" type="ORF">UXM345_LOCUS28780</name>
    <name evidence="5" type="ORF">WKI299_LOCUS12682</name>
    <name evidence="4" type="ORF">XDN619_LOCUS9025</name>
</gene>
<dbReference type="GO" id="GO:0003682">
    <property type="term" value="F:chromatin binding"/>
    <property type="evidence" value="ECO:0007669"/>
    <property type="project" value="TreeGrafter"/>
</dbReference>
<dbReference type="EMBL" id="CAJOBF010006767">
    <property type="protein sequence ID" value="CAF4215108.1"/>
    <property type="molecule type" value="Genomic_DNA"/>
</dbReference>
<dbReference type="Proteomes" id="UP000663856">
    <property type="component" value="Unassembled WGS sequence"/>
</dbReference>
<dbReference type="EMBL" id="CAJNRF010004733">
    <property type="protein sequence ID" value="CAF2063925.1"/>
    <property type="molecule type" value="Genomic_DNA"/>
</dbReference>
<feature type="domain" description="Amine oxidase" evidence="3">
    <location>
        <begin position="68"/>
        <end position="132"/>
    </location>
</feature>
<evidence type="ECO:0000313" key="9">
    <source>
        <dbReference type="Proteomes" id="UP000663887"/>
    </source>
</evidence>
<dbReference type="PANTHER" id="PTHR10742">
    <property type="entry name" value="FLAVIN MONOAMINE OXIDASE"/>
    <property type="match status" value="1"/>
</dbReference>
<organism evidence="4 9">
    <name type="scientific">Rotaria magnacalcarata</name>
    <dbReference type="NCBI Taxonomy" id="392030"/>
    <lineage>
        <taxon>Eukaryota</taxon>
        <taxon>Metazoa</taxon>
        <taxon>Spiralia</taxon>
        <taxon>Gnathifera</taxon>
        <taxon>Rotifera</taxon>
        <taxon>Eurotatoria</taxon>
        <taxon>Bdelloidea</taxon>
        <taxon>Philodinida</taxon>
        <taxon>Philodinidae</taxon>
        <taxon>Rotaria</taxon>
    </lineage>
</organism>
<dbReference type="EMBL" id="CAJOBG010043927">
    <property type="protein sequence ID" value="CAF4431971.1"/>
    <property type="molecule type" value="Genomic_DNA"/>
</dbReference>
<accession>A0A816PRV7</accession>
<name>A0A816PRV7_9BILA</name>
<keyword evidence="8" id="KW-1185">Reference proteome</keyword>
<dbReference type="AlphaFoldDB" id="A0A816PRV7"/>
<dbReference type="Pfam" id="PF01593">
    <property type="entry name" value="Amino_oxidase"/>
    <property type="match status" value="1"/>
</dbReference>
<dbReference type="Gene3D" id="3.50.50.60">
    <property type="entry name" value="FAD/NAD(P)-binding domain"/>
    <property type="match status" value="1"/>
</dbReference>
<protein>
    <recommendedName>
        <fullName evidence="3">Amine oxidase domain-containing protein</fullName>
    </recommendedName>
</protein>
<evidence type="ECO:0000259" key="3">
    <source>
        <dbReference type="Pfam" id="PF01593"/>
    </source>
</evidence>
<evidence type="ECO:0000313" key="4">
    <source>
        <dbReference type="EMBL" id="CAF2053176.1"/>
    </source>
</evidence>
<evidence type="ECO:0000313" key="5">
    <source>
        <dbReference type="EMBL" id="CAF2063925.1"/>
    </source>
</evidence>